<dbReference type="GO" id="GO:0008171">
    <property type="term" value="F:O-methyltransferase activity"/>
    <property type="evidence" value="ECO:0007669"/>
    <property type="project" value="InterPro"/>
</dbReference>
<keyword evidence="1" id="KW-0489">Methyltransferase</keyword>
<dbReference type="Proteomes" id="UP001417504">
    <property type="component" value="Unassembled WGS sequence"/>
</dbReference>
<name>A0AAP0KJT6_9MAGN</name>
<dbReference type="EMBL" id="JBBNAE010000001">
    <property type="protein sequence ID" value="KAK9152929.1"/>
    <property type="molecule type" value="Genomic_DNA"/>
</dbReference>
<keyword evidence="2" id="KW-0808">Transferase</keyword>
<evidence type="ECO:0000256" key="2">
    <source>
        <dbReference type="ARBA" id="ARBA00022679"/>
    </source>
</evidence>
<keyword evidence="3" id="KW-0949">S-adenosyl-L-methionine</keyword>
<dbReference type="InterPro" id="IPR029063">
    <property type="entry name" value="SAM-dependent_MTases_sf"/>
</dbReference>
<sequence>MATHRLRLHMGKVWEFGLENLDVCNMFNEAIFQGLASLVDVGGAIVVMARAIAEAFPHIKCSVPDLPHVFVGCKGSENLEFTTVDIFQAIPSADAVLLKLVVAINGKQRTESEWKKLFTESGFASYKISPVLDFRSVIEVLPY</sequence>
<dbReference type="AlphaFoldDB" id="A0AAP0KJT6"/>
<dbReference type="Pfam" id="PF00891">
    <property type="entry name" value="Methyltransf_2"/>
    <property type="match status" value="1"/>
</dbReference>
<dbReference type="InterPro" id="IPR016461">
    <property type="entry name" value="COMT-like"/>
</dbReference>
<evidence type="ECO:0000256" key="3">
    <source>
        <dbReference type="ARBA" id="ARBA00022691"/>
    </source>
</evidence>
<keyword evidence="6" id="KW-1185">Reference proteome</keyword>
<gene>
    <name evidence="5" type="ORF">Sjap_000409</name>
</gene>
<dbReference type="Gene3D" id="3.40.50.150">
    <property type="entry name" value="Vaccinia Virus protein VP39"/>
    <property type="match status" value="2"/>
</dbReference>
<evidence type="ECO:0000259" key="4">
    <source>
        <dbReference type="Pfam" id="PF00891"/>
    </source>
</evidence>
<dbReference type="PROSITE" id="PS51683">
    <property type="entry name" value="SAM_OMT_II"/>
    <property type="match status" value="1"/>
</dbReference>
<dbReference type="SUPFAM" id="SSF53335">
    <property type="entry name" value="S-adenosyl-L-methionine-dependent methyltransferases"/>
    <property type="match status" value="1"/>
</dbReference>
<evidence type="ECO:0000313" key="6">
    <source>
        <dbReference type="Proteomes" id="UP001417504"/>
    </source>
</evidence>
<reference evidence="5 6" key="1">
    <citation type="submission" date="2024-01" db="EMBL/GenBank/DDBJ databases">
        <title>Genome assemblies of Stephania.</title>
        <authorList>
            <person name="Yang L."/>
        </authorList>
    </citation>
    <scope>NUCLEOTIDE SEQUENCE [LARGE SCALE GENOMIC DNA]</scope>
    <source>
        <strain evidence="5">QJT</strain>
        <tissue evidence="5">Leaf</tissue>
    </source>
</reference>
<evidence type="ECO:0000256" key="1">
    <source>
        <dbReference type="ARBA" id="ARBA00022603"/>
    </source>
</evidence>
<dbReference type="InterPro" id="IPR001077">
    <property type="entry name" value="COMT_C"/>
</dbReference>
<dbReference type="PANTHER" id="PTHR11746">
    <property type="entry name" value="O-METHYLTRANSFERASE"/>
    <property type="match status" value="1"/>
</dbReference>
<protein>
    <recommendedName>
        <fullName evidence="4">O-methyltransferase C-terminal domain-containing protein</fullName>
    </recommendedName>
</protein>
<comment type="caution">
    <text evidence="5">The sequence shown here is derived from an EMBL/GenBank/DDBJ whole genome shotgun (WGS) entry which is preliminary data.</text>
</comment>
<feature type="domain" description="O-methyltransferase C-terminal" evidence="4">
    <location>
        <begin position="25"/>
        <end position="102"/>
    </location>
</feature>
<dbReference type="GO" id="GO:0032259">
    <property type="term" value="P:methylation"/>
    <property type="evidence" value="ECO:0007669"/>
    <property type="project" value="UniProtKB-KW"/>
</dbReference>
<proteinExistence type="predicted"/>
<accession>A0AAP0KJT6</accession>
<organism evidence="5 6">
    <name type="scientific">Stephania japonica</name>
    <dbReference type="NCBI Taxonomy" id="461633"/>
    <lineage>
        <taxon>Eukaryota</taxon>
        <taxon>Viridiplantae</taxon>
        <taxon>Streptophyta</taxon>
        <taxon>Embryophyta</taxon>
        <taxon>Tracheophyta</taxon>
        <taxon>Spermatophyta</taxon>
        <taxon>Magnoliopsida</taxon>
        <taxon>Ranunculales</taxon>
        <taxon>Menispermaceae</taxon>
        <taxon>Menispermoideae</taxon>
        <taxon>Cissampelideae</taxon>
        <taxon>Stephania</taxon>
    </lineage>
</organism>
<evidence type="ECO:0000313" key="5">
    <source>
        <dbReference type="EMBL" id="KAK9152929.1"/>
    </source>
</evidence>